<accession>A0A9D1PVZ8</accession>
<evidence type="ECO:0000259" key="2">
    <source>
        <dbReference type="Pfam" id="PF07331"/>
    </source>
</evidence>
<evidence type="ECO:0000256" key="1">
    <source>
        <dbReference type="SAM" id="Phobius"/>
    </source>
</evidence>
<keyword evidence="1" id="KW-0812">Transmembrane</keyword>
<evidence type="ECO:0000313" key="4">
    <source>
        <dbReference type="Proteomes" id="UP000886752"/>
    </source>
</evidence>
<feature type="transmembrane region" description="Helical" evidence="1">
    <location>
        <begin position="42"/>
        <end position="61"/>
    </location>
</feature>
<reference evidence="3" key="1">
    <citation type="journal article" date="2021" name="PeerJ">
        <title>Extensive microbial diversity within the chicken gut microbiome revealed by metagenomics and culture.</title>
        <authorList>
            <person name="Gilroy R."/>
            <person name="Ravi A."/>
            <person name="Getino M."/>
            <person name="Pursley I."/>
            <person name="Horton D.L."/>
            <person name="Alikhan N.F."/>
            <person name="Baker D."/>
            <person name="Gharbi K."/>
            <person name="Hall N."/>
            <person name="Watson M."/>
            <person name="Adriaenssens E.M."/>
            <person name="Foster-Nyarko E."/>
            <person name="Jarju S."/>
            <person name="Secka A."/>
            <person name="Antonio M."/>
            <person name="Oren A."/>
            <person name="Chaudhuri R.R."/>
            <person name="La Ragione R."/>
            <person name="Hildebrand F."/>
            <person name="Pallen M.J."/>
        </authorList>
    </citation>
    <scope>NUCLEOTIDE SEQUENCE</scope>
    <source>
        <strain evidence="3">ChiHecec2B26-446</strain>
    </source>
</reference>
<feature type="transmembrane region" description="Helical" evidence="1">
    <location>
        <begin position="82"/>
        <end position="109"/>
    </location>
</feature>
<dbReference type="AlphaFoldDB" id="A0A9D1PVZ8"/>
<feature type="domain" description="DUF1468" evidence="2">
    <location>
        <begin position="8"/>
        <end position="142"/>
    </location>
</feature>
<dbReference type="Proteomes" id="UP000886752">
    <property type="component" value="Unassembled WGS sequence"/>
</dbReference>
<dbReference type="Pfam" id="PF07331">
    <property type="entry name" value="TctB"/>
    <property type="match status" value="1"/>
</dbReference>
<feature type="transmembrane region" description="Helical" evidence="1">
    <location>
        <begin position="115"/>
        <end position="137"/>
    </location>
</feature>
<keyword evidence="1" id="KW-1133">Transmembrane helix</keyword>
<gene>
    <name evidence="3" type="ORF">H9894_01545</name>
</gene>
<protein>
    <submittedName>
        <fullName evidence="3">Tripartite tricarboxylate transporter TctB family protein</fullName>
    </submittedName>
</protein>
<dbReference type="InterPro" id="IPR009936">
    <property type="entry name" value="DUF1468"/>
</dbReference>
<organism evidence="3 4">
    <name type="scientific">Candidatus Desulfovibrio intestinipullorum</name>
    <dbReference type="NCBI Taxonomy" id="2838536"/>
    <lineage>
        <taxon>Bacteria</taxon>
        <taxon>Pseudomonadati</taxon>
        <taxon>Thermodesulfobacteriota</taxon>
        <taxon>Desulfovibrionia</taxon>
        <taxon>Desulfovibrionales</taxon>
        <taxon>Desulfovibrionaceae</taxon>
        <taxon>Desulfovibrio</taxon>
    </lineage>
</organism>
<sequence length="147" mass="15827">MKTQDVLCGGLLVGLSVVLFAQTTGSTGPVFADDIDPMQYPRALIILLGVMGALLAGKGLFARAERTDMPIFTRHTLGVMAVLILYAAFFITLGFFITSVLACLGIALIMGYRRLPLLTGASVLSVVLIWLMYVYILRIPLPSGSLF</sequence>
<evidence type="ECO:0000313" key="3">
    <source>
        <dbReference type="EMBL" id="HIV99864.1"/>
    </source>
</evidence>
<dbReference type="EMBL" id="DXHV01000018">
    <property type="protein sequence ID" value="HIV99864.1"/>
    <property type="molecule type" value="Genomic_DNA"/>
</dbReference>
<reference evidence="3" key="2">
    <citation type="submission" date="2021-04" db="EMBL/GenBank/DDBJ databases">
        <authorList>
            <person name="Gilroy R."/>
        </authorList>
    </citation>
    <scope>NUCLEOTIDE SEQUENCE</scope>
    <source>
        <strain evidence="3">ChiHecec2B26-446</strain>
    </source>
</reference>
<keyword evidence="1" id="KW-0472">Membrane</keyword>
<comment type="caution">
    <text evidence="3">The sequence shown here is derived from an EMBL/GenBank/DDBJ whole genome shotgun (WGS) entry which is preliminary data.</text>
</comment>
<name>A0A9D1PVZ8_9BACT</name>
<proteinExistence type="predicted"/>